<gene>
    <name evidence="1" type="ORF">H6A04_10070</name>
</gene>
<evidence type="ECO:0000313" key="1">
    <source>
        <dbReference type="EMBL" id="MBM6875986.1"/>
    </source>
</evidence>
<protein>
    <recommendedName>
        <fullName evidence="3">Restriction endonuclease</fullName>
    </recommendedName>
</protein>
<evidence type="ECO:0000313" key="2">
    <source>
        <dbReference type="Proteomes" id="UP000728968"/>
    </source>
</evidence>
<comment type="caution">
    <text evidence="1">The sequence shown here is derived from an EMBL/GenBank/DDBJ whole genome shotgun (WGS) entry which is preliminary data.</text>
</comment>
<dbReference type="EMBL" id="JACJLT010000144">
    <property type="protein sequence ID" value="MBM6875986.1"/>
    <property type="molecule type" value="Genomic_DNA"/>
</dbReference>
<keyword evidence="2" id="KW-1185">Reference proteome</keyword>
<name>A0ABS2G3I9_FUSMR</name>
<sequence length="269" mass="31356">MNDMILRPLQLEELKEFFDEKAIEILKFQLEKSIIAQPESKVNGKVKLLQVTKEYLEQWCVQAIENVEPKGAGNYPIDILSIGNWGADIKALACPLNKKGELILGDSGETSLGQNFKNVGKTLDNLFINKEYEEIKNKWIEVLNEKYDKVRNGLKIQKFYLFFFLRAKTKFYLCGAYIETNNFNKLIVDTLRTTEDSVFLKNFINEELGSTKIYKAKKRLELRLRAKNWVDRGLCIELPVPNYLKAINLREVNLDSYREEIFKIWGLNK</sequence>
<evidence type="ECO:0008006" key="3">
    <source>
        <dbReference type="Google" id="ProtNLM"/>
    </source>
</evidence>
<accession>A0ABS2G3I9</accession>
<organism evidence="1 2">
    <name type="scientific">Fusobacterium mortiferum</name>
    <dbReference type="NCBI Taxonomy" id="850"/>
    <lineage>
        <taxon>Bacteria</taxon>
        <taxon>Fusobacteriati</taxon>
        <taxon>Fusobacteriota</taxon>
        <taxon>Fusobacteriia</taxon>
        <taxon>Fusobacteriales</taxon>
        <taxon>Fusobacteriaceae</taxon>
        <taxon>Fusobacterium</taxon>
    </lineage>
</organism>
<dbReference type="RefSeq" id="WP_204716639.1">
    <property type="nucleotide sequence ID" value="NZ_JACJLT010000144.1"/>
</dbReference>
<proteinExistence type="predicted"/>
<reference evidence="1 2" key="1">
    <citation type="journal article" date="2021" name="Sci. Rep.">
        <title>The distribution of antibiotic resistance genes in chicken gut microbiota commensals.</title>
        <authorList>
            <person name="Juricova H."/>
            <person name="Matiasovicova J."/>
            <person name="Kubasova T."/>
            <person name="Cejkova D."/>
            <person name="Rychlik I."/>
        </authorList>
    </citation>
    <scope>NUCLEOTIDE SEQUENCE [LARGE SCALE GENOMIC DNA]</scope>
    <source>
        <strain evidence="1 2">An425</strain>
    </source>
</reference>
<dbReference type="Proteomes" id="UP000728968">
    <property type="component" value="Unassembled WGS sequence"/>
</dbReference>